<evidence type="ECO:0000256" key="3">
    <source>
        <dbReference type="ARBA" id="ARBA00004906"/>
    </source>
</evidence>
<comment type="caution">
    <text evidence="13">The sequence shown here is derived from an EMBL/GenBank/DDBJ whole genome shotgun (WGS) entry which is preliminary data.</text>
</comment>
<dbReference type="Pfam" id="PF07707">
    <property type="entry name" value="BACK"/>
    <property type="match status" value="1"/>
</dbReference>
<evidence type="ECO:0000256" key="11">
    <source>
        <dbReference type="SAM" id="MobiDB-lite"/>
    </source>
</evidence>
<evidence type="ECO:0000256" key="7">
    <source>
        <dbReference type="ARBA" id="ARBA00022737"/>
    </source>
</evidence>
<evidence type="ECO:0000313" key="14">
    <source>
        <dbReference type="Proteomes" id="UP000719412"/>
    </source>
</evidence>
<dbReference type="InterPro" id="IPR011705">
    <property type="entry name" value="BACK"/>
</dbReference>
<dbReference type="PANTHER" id="PTHR24412:SF401">
    <property type="entry name" value="FI11917P"/>
    <property type="match status" value="1"/>
</dbReference>
<dbReference type="Gene3D" id="2.120.10.80">
    <property type="entry name" value="Kelch-type beta propeller"/>
    <property type="match status" value="1"/>
</dbReference>
<evidence type="ECO:0000256" key="10">
    <source>
        <dbReference type="ARBA" id="ARBA00023242"/>
    </source>
</evidence>
<evidence type="ECO:0000256" key="8">
    <source>
        <dbReference type="ARBA" id="ARBA00022786"/>
    </source>
</evidence>
<keyword evidence="14" id="KW-1185">Reference proteome</keyword>
<dbReference type="FunFam" id="2.120.10.80:FF:000024">
    <property type="entry name" value="Kelch-like ECH-associated protein 1"/>
    <property type="match status" value="1"/>
</dbReference>
<gene>
    <name evidence="13" type="ORF">GEV33_009261</name>
</gene>
<dbReference type="InterPro" id="IPR000210">
    <property type="entry name" value="BTB/POZ_dom"/>
</dbReference>
<evidence type="ECO:0000313" key="13">
    <source>
        <dbReference type="EMBL" id="KAH0813533.1"/>
    </source>
</evidence>
<feature type="region of interest" description="Disordered" evidence="11">
    <location>
        <begin position="1268"/>
        <end position="1312"/>
    </location>
</feature>
<organism evidence="13 14">
    <name type="scientific">Tenebrio molitor</name>
    <name type="common">Yellow mealworm beetle</name>
    <dbReference type="NCBI Taxonomy" id="7067"/>
    <lineage>
        <taxon>Eukaryota</taxon>
        <taxon>Metazoa</taxon>
        <taxon>Ecdysozoa</taxon>
        <taxon>Arthropoda</taxon>
        <taxon>Hexapoda</taxon>
        <taxon>Insecta</taxon>
        <taxon>Pterygota</taxon>
        <taxon>Neoptera</taxon>
        <taxon>Endopterygota</taxon>
        <taxon>Coleoptera</taxon>
        <taxon>Polyphaga</taxon>
        <taxon>Cucujiformia</taxon>
        <taxon>Tenebrionidae</taxon>
        <taxon>Tenebrio</taxon>
    </lineage>
</organism>
<protein>
    <recommendedName>
        <fullName evidence="12">BTB domain-containing protein</fullName>
    </recommendedName>
</protein>
<keyword evidence="6" id="KW-0963">Cytoplasm</keyword>
<evidence type="ECO:0000256" key="1">
    <source>
        <dbReference type="ARBA" id="ARBA00004123"/>
    </source>
</evidence>
<feature type="compositionally biased region" description="Low complexity" evidence="11">
    <location>
        <begin position="1284"/>
        <end position="1312"/>
    </location>
</feature>
<dbReference type="GO" id="GO:0003779">
    <property type="term" value="F:actin binding"/>
    <property type="evidence" value="ECO:0007669"/>
    <property type="project" value="UniProtKB-KW"/>
</dbReference>
<proteinExistence type="inferred from homology"/>
<dbReference type="SMART" id="SM00612">
    <property type="entry name" value="Kelch"/>
    <property type="match status" value="6"/>
</dbReference>
<feature type="region of interest" description="Disordered" evidence="11">
    <location>
        <begin position="893"/>
        <end position="914"/>
    </location>
</feature>
<sequence>MDGDEDSYCSKSHSRQNGVHVSDLGDMSFMMLDYIKEAMKAMDMMRGHQMLTDITLEVGHEVFYAHRVVLAAASPYFKAMFTGGLKECEMTRIPLQGVSATAMARLIHFMYTGRIRVTENTVCQLLPAATMLQVTNVIQACCDFLERQLDPSNAIGIASFAEQHGCIELCKKANQYIERHFCQICQEEEFLQLNALQLITLIKKDELNVQDEKEVYNAVLKWVRHDEENRHKKMEHILSAVRCQFLPPKFLNDQMTNCEVIKKAPACREYLARIFKDLTLHIRTVVKERTPNIPRVIYIAGGYYRQSLDVLEGYNIDDKTWHKLDSLTVPRSGLGGAFLKGTFYAVGGRNNAPGNSYDSDWVDKYNPVKDQWRPCSPMSVPRNRVGVAVMDGLLYAVGGSEGSKYHNSVECYDPDLDRWTTIKAMHFKRLAVGVAVVNRLLYAIGGYDGVQRHNSAECYHPENNAWAMIAPMHTQRSGAGVAAINQYIYVVGGYDGSKQLNTVERYDTEKDVWEYVASMKIARSALSVTVLDCKIYAMGGYNGQDFLANVEIYDPLRDVWEDGEPLTSGRSGHTSAVCYQPPCTQKCRILSQFSNSSCSTSSSAIKQLVLVKPDNCDYYDNPAFKVVPNFVQSRMNVVPQARQVVLIDNRLRKEPPYYNTYHTTSPTVKLPASYFPNMTPANIMEFHSSDLESHSHEEEEEIKIDYDKLWKVGESPASKSVKALPDVYVKHEDAPPIVDMLSMERSELTEETHDMENVEIQEKFLNEPLSQTKEIIIERITTRPEPPSTVNPALAMFKQIDIKQVKKENARVDQEKRQASEDQKKEVGQVDLSTLVKTADGCSFCRYKYRRMLASFTVTINPFAMQVSGVLQVLVLCAFVAFAQSKIEDLSKNSTDSASEAIDPAAAPSPEDNIDAIRKKKSATTTLCVEIRPSGPYQRPFQICEPAESKSYAPAAAPATQSYYPAPTYEEVKSGAPATNKPAAAAYEAPAKTYSAPAKPTSAPAYASSKPYAVHSPSSYSSVSYRSEDGGAEVAEAEDIEEEEHSEETLEHMARAAGQEYGLPMTYIQPGPKHKAKKGHNGLVITCQPSLAGYAATMPSHGGGGYGGGGYGAGGGYGSSYAAGYRSASGRSYNRYPSYGPGPAPSYKAPVYKVQAPSYSYKAPAPAYGAPAYPAPMYRPAYSAPAPKPVYSAPAPSYSAPAPSYSAPAPSYSAPAPKPVYSAPAPSYSAPSHKPVYSGPAPSYSAPVPKPMYSAPAPKPVYSSPAPSYNGPAPSYSAPPPSYSAPAPSYSAPAPSYSAPAPSYSAPAPSYSAPAPVYSAPAPKPIYSAPAPKPVYSSAPAPSYSAPPPSYSAPAPQPMYKPVYAPAPAPAPAYSPPPPPTYSAPPAKPAYGPPPPPPPSYGPPPKPHSPPAAPSYNPPGTYRAAEETVDAELTTHVPSTHNEKEAHTLETMKKIAEARAASHEMIEGEHDKVKMAPAEWGAKNEEGIQEMRGAENVSHEENLGENKV</sequence>
<dbReference type="Gene3D" id="3.30.710.10">
    <property type="entry name" value="Potassium Channel Kv1.1, Chain A"/>
    <property type="match status" value="1"/>
</dbReference>
<reference evidence="13" key="1">
    <citation type="journal article" date="2020" name="J Insects Food Feed">
        <title>The yellow mealworm (Tenebrio molitor) genome: a resource for the emerging insects as food and feed industry.</title>
        <authorList>
            <person name="Eriksson T."/>
            <person name="Andere A."/>
            <person name="Kelstrup H."/>
            <person name="Emery V."/>
            <person name="Picard C."/>
        </authorList>
    </citation>
    <scope>NUCLEOTIDE SEQUENCE</scope>
    <source>
        <strain evidence="13">Stoneville</strain>
        <tissue evidence="13">Whole head</tissue>
    </source>
</reference>
<dbReference type="InterPro" id="IPR047098">
    <property type="entry name" value="KEAP1_BACK"/>
</dbReference>
<evidence type="ECO:0000256" key="4">
    <source>
        <dbReference type="ARBA" id="ARBA00005288"/>
    </source>
</evidence>
<name>A0A8J6LBN9_TENMO</name>
<dbReference type="CDD" id="cd18458">
    <property type="entry name" value="BACK_KLHL19_KEAP1"/>
    <property type="match status" value="1"/>
</dbReference>
<dbReference type="SUPFAM" id="SSF54695">
    <property type="entry name" value="POZ domain"/>
    <property type="match status" value="1"/>
</dbReference>
<keyword evidence="10" id="KW-0539">Nucleus</keyword>
<dbReference type="SMART" id="SM00225">
    <property type="entry name" value="BTB"/>
    <property type="match status" value="1"/>
</dbReference>
<feature type="compositionally biased region" description="Pro residues" evidence="11">
    <location>
        <begin position="1370"/>
        <end position="1417"/>
    </location>
</feature>
<feature type="domain" description="BTB" evidence="12">
    <location>
        <begin position="52"/>
        <end position="119"/>
    </location>
</feature>
<dbReference type="EMBL" id="JABDTM020025191">
    <property type="protein sequence ID" value="KAH0813533.1"/>
    <property type="molecule type" value="Genomic_DNA"/>
</dbReference>
<comment type="similarity">
    <text evidence="4">Belongs to the KEAP1 family.</text>
</comment>
<dbReference type="Pfam" id="PF00651">
    <property type="entry name" value="BTB"/>
    <property type="match status" value="1"/>
</dbReference>
<dbReference type="PROSITE" id="PS50097">
    <property type="entry name" value="BTB"/>
    <property type="match status" value="1"/>
</dbReference>
<evidence type="ECO:0000259" key="12">
    <source>
        <dbReference type="PROSITE" id="PS50097"/>
    </source>
</evidence>
<evidence type="ECO:0000256" key="6">
    <source>
        <dbReference type="ARBA" id="ARBA00022490"/>
    </source>
</evidence>
<evidence type="ECO:0000256" key="5">
    <source>
        <dbReference type="ARBA" id="ARBA00022441"/>
    </source>
</evidence>
<feature type="compositionally biased region" description="Basic and acidic residues" evidence="11">
    <location>
        <begin position="1441"/>
        <end position="1450"/>
    </location>
</feature>
<evidence type="ECO:0000256" key="9">
    <source>
        <dbReference type="ARBA" id="ARBA00023203"/>
    </source>
</evidence>
<keyword evidence="9" id="KW-0009">Actin-binding</keyword>
<dbReference type="Pfam" id="PF01344">
    <property type="entry name" value="Kelch_1"/>
    <property type="match status" value="5"/>
</dbReference>
<keyword evidence="8" id="KW-0833">Ubl conjugation pathway</keyword>
<dbReference type="GO" id="GO:0005737">
    <property type="term" value="C:cytoplasm"/>
    <property type="evidence" value="ECO:0007669"/>
    <property type="project" value="UniProtKB-SubCell"/>
</dbReference>
<dbReference type="PRINTS" id="PR01217">
    <property type="entry name" value="PRICHEXTENSN"/>
</dbReference>
<dbReference type="FunFam" id="1.25.40.420:FF:000001">
    <property type="entry name" value="Kelch-like family member 12"/>
    <property type="match status" value="1"/>
</dbReference>
<dbReference type="SMART" id="SM00875">
    <property type="entry name" value="BACK"/>
    <property type="match status" value="1"/>
</dbReference>
<feature type="region of interest" description="Disordered" evidence="11">
    <location>
        <begin position="1370"/>
        <end position="1450"/>
    </location>
</feature>
<comment type="subcellular location">
    <subcellularLocation>
        <location evidence="2">Cytoplasm</location>
    </subcellularLocation>
    <subcellularLocation>
        <location evidence="1">Nucleus</location>
    </subcellularLocation>
</comment>
<dbReference type="GO" id="GO:0005634">
    <property type="term" value="C:nucleus"/>
    <property type="evidence" value="ECO:0007669"/>
    <property type="project" value="UniProtKB-SubCell"/>
</dbReference>
<dbReference type="PANTHER" id="PTHR24412">
    <property type="entry name" value="KELCH PROTEIN"/>
    <property type="match status" value="1"/>
</dbReference>
<dbReference type="InterPro" id="IPR006652">
    <property type="entry name" value="Kelch_1"/>
</dbReference>
<accession>A0A8J6LBN9</accession>
<comment type="pathway">
    <text evidence="3">Protein modification; protein ubiquitination.</text>
</comment>
<dbReference type="SUPFAM" id="SSF117281">
    <property type="entry name" value="Kelch motif"/>
    <property type="match status" value="1"/>
</dbReference>
<keyword evidence="5" id="KW-0880">Kelch repeat</keyword>
<dbReference type="InterPro" id="IPR015915">
    <property type="entry name" value="Kelch-typ_b-propeller"/>
</dbReference>
<dbReference type="Gene3D" id="1.25.40.420">
    <property type="match status" value="1"/>
</dbReference>
<reference evidence="13" key="2">
    <citation type="submission" date="2021-08" db="EMBL/GenBank/DDBJ databases">
        <authorList>
            <person name="Eriksson T."/>
        </authorList>
    </citation>
    <scope>NUCLEOTIDE SEQUENCE</scope>
    <source>
        <strain evidence="13">Stoneville</strain>
        <tissue evidence="13">Whole head</tissue>
    </source>
</reference>
<keyword evidence="7" id="KW-0677">Repeat</keyword>
<evidence type="ECO:0000256" key="2">
    <source>
        <dbReference type="ARBA" id="ARBA00004496"/>
    </source>
</evidence>
<dbReference type="Proteomes" id="UP000719412">
    <property type="component" value="Unassembled WGS sequence"/>
</dbReference>
<dbReference type="FunFam" id="3.30.710.10:FF:000001">
    <property type="entry name" value="Kelch-like family member 20"/>
    <property type="match status" value="1"/>
</dbReference>
<dbReference type="InterPro" id="IPR011333">
    <property type="entry name" value="SKP1/BTB/POZ_sf"/>
</dbReference>